<evidence type="ECO:0000313" key="9">
    <source>
        <dbReference type="Proteomes" id="UP001172721"/>
    </source>
</evidence>
<reference evidence="8" key="1">
    <citation type="submission" date="2023-07" db="EMBL/GenBank/DDBJ databases">
        <title>Fictibacillus sp. isolated from freshwater pond.</title>
        <authorList>
            <person name="Kirdat K."/>
            <person name="Bhat A."/>
            <person name="Mourya A."/>
            <person name="Yadav A."/>
        </authorList>
    </citation>
    <scope>NUCLEOTIDE SEQUENCE</scope>
    <source>
        <strain evidence="8">NE201</strain>
    </source>
</reference>
<dbReference type="RefSeq" id="WP_301168660.1">
    <property type="nucleotide sequence ID" value="NZ_JAUHTR010000029.1"/>
</dbReference>
<feature type="transmembrane region" description="Helical" evidence="6">
    <location>
        <begin position="61"/>
        <end position="83"/>
    </location>
</feature>
<proteinExistence type="predicted"/>
<keyword evidence="9" id="KW-1185">Reference proteome</keyword>
<keyword evidence="5 6" id="KW-0472">Membrane</keyword>
<keyword evidence="2" id="KW-0813">Transport</keyword>
<feature type="transmembrane region" description="Helical" evidence="6">
    <location>
        <begin position="326"/>
        <end position="346"/>
    </location>
</feature>
<feature type="transmembrane region" description="Helical" evidence="6">
    <location>
        <begin position="29"/>
        <end position="49"/>
    </location>
</feature>
<dbReference type="InterPro" id="IPR004680">
    <property type="entry name" value="Cit_transptr-like_dom"/>
</dbReference>
<dbReference type="NCBIfam" id="TIGR00784">
    <property type="entry name" value="citMHS"/>
    <property type="match status" value="1"/>
</dbReference>
<evidence type="ECO:0000256" key="4">
    <source>
        <dbReference type="ARBA" id="ARBA00022989"/>
    </source>
</evidence>
<dbReference type="InterPro" id="IPR014738">
    <property type="entry name" value="Citrate_transporter"/>
</dbReference>
<evidence type="ECO:0000256" key="1">
    <source>
        <dbReference type="ARBA" id="ARBA00004141"/>
    </source>
</evidence>
<evidence type="ECO:0000256" key="2">
    <source>
        <dbReference type="ARBA" id="ARBA00022448"/>
    </source>
</evidence>
<feature type="transmembrane region" description="Helical" evidence="6">
    <location>
        <begin position="290"/>
        <end position="314"/>
    </location>
</feature>
<evidence type="ECO:0000256" key="5">
    <source>
        <dbReference type="ARBA" id="ARBA00023136"/>
    </source>
</evidence>
<feature type="transmembrane region" description="Helical" evidence="6">
    <location>
        <begin position="422"/>
        <end position="442"/>
    </location>
</feature>
<keyword evidence="4 6" id="KW-1133">Transmembrane helix</keyword>
<comment type="subcellular location">
    <subcellularLocation>
        <location evidence="1">Membrane</location>
        <topology evidence="1">Multi-pass membrane protein</topology>
    </subcellularLocation>
</comment>
<feature type="transmembrane region" description="Helical" evidence="6">
    <location>
        <begin position="174"/>
        <end position="196"/>
    </location>
</feature>
<evidence type="ECO:0000313" key="8">
    <source>
        <dbReference type="EMBL" id="MDN4527679.1"/>
    </source>
</evidence>
<feature type="transmembrane region" description="Helical" evidence="6">
    <location>
        <begin position="103"/>
        <end position="130"/>
    </location>
</feature>
<sequence>MLAILGTVMIVVFTYLIMAKRLSPIASLTLIPVVFAVLGGFGGKLGTMIMDGLKLVAPSAALLLFAILFFGILIDAGLFDPLIEKILKIVKGDPVKIAMGTAILSLLVALDGDGTTTYMIAVSALLPLYIRIGMNPLILATVSMLSLSIMSGMTPWGGPATRAIAVMGLDASEFFIPLLPTMIGGALWVVFTGYLLGKRERRRIGIADIQHNKVDPEILSQLAAAQETVYDDGSASIKRPHLRYFNLLLVLMIMTVLVMGLLPAPALFLVGFIIALMINYPNLDLQKERIAAHANNALTVVLLVFAAGVFAGILSGTKMVDAIAQALISIIPDSAGPLFPAIGAITSMPFTFVLSNDAYYFGVLPILAEAASAYGVSPIEIARASIMGQPVHLMSPLVASTFLLVSMVNVDISEFQRFAYKWAILTGVVITGLALLTGALTLL</sequence>
<evidence type="ECO:0000259" key="7">
    <source>
        <dbReference type="Pfam" id="PF03600"/>
    </source>
</evidence>
<protein>
    <submittedName>
        <fullName evidence="8">Citrate:proton symporter</fullName>
    </submittedName>
</protein>
<gene>
    <name evidence="8" type="ORF">QYB97_24745</name>
</gene>
<dbReference type="EMBL" id="JAUHTR010000029">
    <property type="protein sequence ID" value="MDN4527679.1"/>
    <property type="molecule type" value="Genomic_DNA"/>
</dbReference>
<feature type="transmembrane region" description="Helical" evidence="6">
    <location>
        <begin position="391"/>
        <end position="410"/>
    </location>
</feature>
<organism evidence="8 9">
    <name type="scientific">Fictibacillus fluitans</name>
    <dbReference type="NCBI Taxonomy" id="3058422"/>
    <lineage>
        <taxon>Bacteria</taxon>
        <taxon>Bacillati</taxon>
        <taxon>Bacillota</taxon>
        <taxon>Bacilli</taxon>
        <taxon>Bacillales</taxon>
        <taxon>Fictibacillaceae</taxon>
        <taxon>Fictibacillus</taxon>
    </lineage>
</organism>
<dbReference type="Pfam" id="PF03600">
    <property type="entry name" value="CitMHS"/>
    <property type="match status" value="1"/>
</dbReference>
<feature type="transmembrane region" description="Helical" evidence="6">
    <location>
        <begin position="247"/>
        <end position="278"/>
    </location>
</feature>
<comment type="caution">
    <text evidence="8">The sequence shown here is derived from an EMBL/GenBank/DDBJ whole genome shotgun (WGS) entry which is preliminary data.</text>
</comment>
<keyword evidence="3 6" id="KW-0812">Transmembrane</keyword>
<name>A0ABT8I3R6_9BACL</name>
<accession>A0ABT8I3R6</accession>
<evidence type="ECO:0000256" key="6">
    <source>
        <dbReference type="SAM" id="Phobius"/>
    </source>
</evidence>
<feature type="transmembrane region" description="Helical" evidence="6">
    <location>
        <begin position="137"/>
        <end position="154"/>
    </location>
</feature>
<evidence type="ECO:0000256" key="3">
    <source>
        <dbReference type="ARBA" id="ARBA00022692"/>
    </source>
</evidence>
<feature type="domain" description="Citrate transporter-like" evidence="7">
    <location>
        <begin position="3"/>
        <end position="388"/>
    </location>
</feature>
<dbReference type="Proteomes" id="UP001172721">
    <property type="component" value="Unassembled WGS sequence"/>
</dbReference>